<evidence type="ECO:0000313" key="5">
    <source>
        <dbReference type="Proteomes" id="UP000192251"/>
    </source>
</evidence>
<dbReference type="Gene3D" id="3.40.47.10">
    <property type="match status" value="1"/>
</dbReference>
<dbReference type="RefSeq" id="WP_084749021.1">
    <property type="nucleotide sequence ID" value="NZ_CP020563.1"/>
</dbReference>
<organism evidence="4 5">
    <name type="scientific">Kitasatospora albolonga</name>
    <dbReference type="NCBI Taxonomy" id="68173"/>
    <lineage>
        <taxon>Bacteria</taxon>
        <taxon>Bacillati</taxon>
        <taxon>Actinomycetota</taxon>
        <taxon>Actinomycetes</taxon>
        <taxon>Kitasatosporales</taxon>
        <taxon>Streptomycetaceae</taxon>
        <taxon>Kitasatospora</taxon>
    </lineage>
</organism>
<dbReference type="EMBL" id="CP020563">
    <property type="protein sequence ID" value="ARF74971.1"/>
    <property type="molecule type" value="Genomic_DNA"/>
</dbReference>
<keyword evidence="1" id="KW-0808">Transferase</keyword>
<dbReference type="Pfam" id="PF00109">
    <property type="entry name" value="ketoacyl-synt"/>
    <property type="match status" value="1"/>
</dbReference>
<dbReference type="KEGG" id="kab:B7C62_24085"/>
<dbReference type="PANTHER" id="PTHR11712">
    <property type="entry name" value="POLYKETIDE SYNTHASE-RELATED"/>
    <property type="match status" value="1"/>
</dbReference>
<reference evidence="4 5" key="1">
    <citation type="submission" date="2017-04" db="EMBL/GenBank/DDBJ databases">
        <title>The complete genome sequence of Streptomyces albolongus YIM 101047, the producer of novel bafilomycins and novel odoriferous sesquiterpenoids.</title>
        <authorList>
            <person name="Yin M."/>
            <person name="Jiang Y."/>
        </authorList>
    </citation>
    <scope>NUCLEOTIDE SEQUENCE [LARGE SCALE GENOMIC DNA]</scope>
    <source>
        <strain evidence="4 5">YIM 101047</strain>
    </source>
</reference>
<evidence type="ECO:0000313" key="4">
    <source>
        <dbReference type="EMBL" id="ARF74971.1"/>
    </source>
</evidence>
<dbReference type="GO" id="GO:0016747">
    <property type="term" value="F:acyltransferase activity, transferring groups other than amino-acyl groups"/>
    <property type="evidence" value="ECO:0007669"/>
    <property type="project" value="UniProtKB-ARBA"/>
</dbReference>
<feature type="compositionally biased region" description="Low complexity" evidence="2">
    <location>
        <begin position="357"/>
        <end position="377"/>
    </location>
</feature>
<dbReference type="InterPro" id="IPR016039">
    <property type="entry name" value="Thiolase-like"/>
</dbReference>
<dbReference type="SUPFAM" id="SSF53901">
    <property type="entry name" value="Thiolase-like"/>
    <property type="match status" value="2"/>
</dbReference>
<dbReference type="InterPro" id="IPR014030">
    <property type="entry name" value="Ketoacyl_synth_N"/>
</dbReference>
<gene>
    <name evidence="4" type="ORF">B7C62_24085</name>
</gene>
<name>A0ABC8BX34_9ACTN</name>
<dbReference type="PANTHER" id="PTHR11712:SF347">
    <property type="entry name" value="BETA KETOACYL-ACYL CARRIER PROTEIN SYNTHASE"/>
    <property type="match status" value="1"/>
</dbReference>
<sequence length="392" mass="39619">MSNAVITAWSAVSPYGTGSAPLADGLRTRTAAPRSEAPEEWTARPDATARLVPGFDVREALGRAGTRGMDRLTGLTAVTVRELLAARGAEQDDSLGTGVVLGTAAGSVQGFMEFTRASLEGARPIDVPPSKAPNMAMNRAASASAIRHALKGPNSTVAAGRLSGLVALDHARRLLADGRATRVLAGSAEEYSASRAHLTHAAHGDDVVLGEGCVMVLLEPADRADGRPLAELLAVHHRVAPTGDFTAALTAAVETALTAAGVRADEVWAALPGNAPGAAGEQEVRLHEALFGAEVRERVATTALLGETAAATGAFQLAALLSEPGEPGRIALVTTTDPDGYVGCAVLRLLTDGTPPAAGNAPTAGGAPAAGDVPTTGNVSAAPTTAEEIDAR</sequence>
<protein>
    <recommendedName>
        <fullName evidence="3">Beta-ketoacyl synthase-like N-terminal domain-containing protein</fullName>
    </recommendedName>
</protein>
<dbReference type="InterPro" id="IPR000794">
    <property type="entry name" value="Beta-ketoacyl_synthase"/>
</dbReference>
<feature type="region of interest" description="Disordered" evidence="2">
    <location>
        <begin position="357"/>
        <end position="392"/>
    </location>
</feature>
<feature type="domain" description="Beta-ketoacyl synthase-like N-terminal" evidence="3">
    <location>
        <begin position="5"/>
        <end position="223"/>
    </location>
</feature>
<keyword evidence="5" id="KW-1185">Reference proteome</keyword>
<accession>A0ABC8BX34</accession>
<evidence type="ECO:0000256" key="2">
    <source>
        <dbReference type="SAM" id="MobiDB-lite"/>
    </source>
</evidence>
<proteinExistence type="predicted"/>
<evidence type="ECO:0000256" key="1">
    <source>
        <dbReference type="ARBA" id="ARBA00022679"/>
    </source>
</evidence>
<evidence type="ECO:0000259" key="3">
    <source>
        <dbReference type="Pfam" id="PF00109"/>
    </source>
</evidence>
<dbReference type="Proteomes" id="UP000192251">
    <property type="component" value="Chromosome"/>
</dbReference>
<dbReference type="AlphaFoldDB" id="A0ABC8BX34"/>